<dbReference type="InterPro" id="IPR036388">
    <property type="entry name" value="WH-like_DNA-bd_sf"/>
</dbReference>
<name>A0ABU8DWK3_9ACTN</name>
<gene>
    <name evidence="2" type="ORF">TEK04_16015</name>
</gene>
<dbReference type="InterPro" id="IPR039422">
    <property type="entry name" value="MarR/SlyA-like"/>
</dbReference>
<sequence length="170" mass="17623">MPDPPPDTDLGTDLDADLDADLDTVVDAALHASRALLGAVTRSLAGALEQVTLPQFRVLVLLAGRGPQRSGDLARAIGVHPSTFSRSADRLIAGGWAVRAGNPDSRREVLVELTPAGAGLVAEVTARRRAELREVLARLGPEEAAAVRDALRAYADAAGEVSPDPLGPGL</sequence>
<dbReference type="InterPro" id="IPR000835">
    <property type="entry name" value="HTH_MarR-typ"/>
</dbReference>
<dbReference type="Proteomes" id="UP001361570">
    <property type="component" value="Unassembled WGS sequence"/>
</dbReference>
<accession>A0ABU8DWK3</accession>
<feature type="domain" description="HTH marR-type" evidence="1">
    <location>
        <begin position="22"/>
        <end position="156"/>
    </location>
</feature>
<organism evidence="2 3">
    <name type="scientific">Klenkia sesuvii</name>
    <dbReference type="NCBI Taxonomy" id="3103137"/>
    <lineage>
        <taxon>Bacteria</taxon>
        <taxon>Bacillati</taxon>
        <taxon>Actinomycetota</taxon>
        <taxon>Actinomycetes</taxon>
        <taxon>Geodermatophilales</taxon>
        <taxon>Geodermatophilaceae</taxon>
        <taxon>Klenkia</taxon>
    </lineage>
</organism>
<dbReference type="Gene3D" id="1.10.10.10">
    <property type="entry name" value="Winged helix-like DNA-binding domain superfamily/Winged helix DNA-binding domain"/>
    <property type="match status" value="1"/>
</dbReference>
<proteinExistence type="predicted"/>
<keyword evidence="3" id="KW-1185">Reference proteome</keyword>
<evidence type="ECO:0000313" key="2">
    <source>
        <dbReference type="EMBL" id="MEI4273231.1"/>
    </source>
</evidence>
<dbReference type="PANTHER" id="PTHR33164:SF94">
    <property type="entry name" value="TRANSCRIPTIONAL REGULATORY PROTEIN-RELATED"/>
    <property type="match status" value="1"/>
</dbReference>
<evidence type="ECO:0000259" key="1">
    <source>
        <dbReference type="PROSITE" id="PS50995"/>
    </source>
</evidence>
<dbReference type="InterPro" id="IPR036390">
    <property type="entry name" value="WH_DNA-bd_sf"/>
</dbReference>
<dbReference type="Pfam" id="PF12802">
    <property type="entry name" value="MarR_2"/>
    <property type="match status" value="1"/>
</dbReference>
<dbReference type="SMART" id="SM00347">
    <property type="entry name" value="HTH_MARR"/>
    <property type="match status" value="1"/>
</dbReference>
<dbReference type="RefSeq" id="WP_336405353.1">
    <property type="nucleotide sequence ID" value="NZ_JBAPLU010000018.1"/>
</dbReference>
<protein>
    <submittedName>
        <fullName evidence="2">MarR family transcriptional regulator</fullName>
    </submittedName>
</protein>
<dbReference type="PANTHER" id="PTHR33164">
    <property type="entry name" value="TRANSCRIPTIONAL REGULATOR, MARR FAMILY"/>
    <property type="match status" value="1"/>
</dbReference>
<dbReference type="SUPFAM" id="SSF46785">
    <property type="entry name" value="Winged helix' DNA-binding domain"/>
    <property type="match status" value="1"/>
</dbReference>
<reference evidence="2 3" key="1">
    <citation type="submission" date="2024-03" db="EMBL/GenBank/DDBJ databases">
        <title>Draft genome sequence of Klenkia sp. LSe6-5.</title>
        <authorList>
            <person name="Duangmal K."/>
            <person name="Chantavorakit T."/>
        </authorList>
    </citation>
    <scope>NUCLEOTIDE SEQUENCE [LARGE SCALE GENOMIC DNA]</scope>
    <source>
        <strain evidence="2 3">LSe6-5</strain>
    </source>
</reference>
<dbReference type="EMBL" id="JBAPLU010000018">
    <property type="protein sequence ID" value="MEI4273231.1"/>
    <property type="molecule type" value="Genomic_DNA"/>
</dbReference>
<evidence type="ECO:0000313" key="3">
    <source>
        <dbReference type="Proteomes" id="UP001361570"/>
    </source>
</evidence>
<comment type="caution">
    <text evidence="2">The sequence shown here is derived from an EMBL/GenBank/DDBJ whole genome shotgun (WGS) entry which is preliminary data.</text>
</comment>
<dbReference type="PROSITE" id="PS50995">
    <property type="entry name" value="HTH_MARR_2"/>
    <property type="match status" value="1"/>
</dbReference>